<dbReference type="PATRIC" id="fig|1201294.9.peg.576"/>
<accession>I7J7K0</accession>
<gene>
    <name evidence="1" type="ordered locus">BN140_0535</name>
</gene>
<name>I7J7K0_METBM</name>
<keyword evidence="2" id="KW-1185">Reference proteome</keyword>
<organism evidence="1 2">
    <name type="scientific">Methanoculleus bourgensis (strain ATCC 43281 / DSM 3045 / OCM 15 / MS2)</name>
    <name type="common">Methanogenium bourgense</name>
    <dbReference type="NCBI Taxonomy" id="1201294"/>
    <lineage>
        <taxon>Archaea</taxon>
        <taxon>Methanobacteriati</taxon>
        <taxon>Methanobacteriota</taxon>
        <taxon>Stenosarchaea group</taxon>
        <taxon>Methanomicrobia</taxon>
        <taxon>Methanomicrobiales</taxon>
        <taxon>Methanomicrobiaceae</taxon>
        <taxon>Methanoculleus</taxon>
    </lineage>
</organism>
<dbReference type="EMBL" id="HE964772">
    <property type="protein sequence ID" value="CCJ35458.1"/>
    <property type="molecule type" value="Genomic_DNA"/>
</dbReference>
<dbReference type="Proteomes" id="UP000009007">
    <property type="component" value="Chromosome I"/>
</dbReference>
<proteinExistence type="predicted"/>
<sequence length="355" mass="38728">MKIRVPLGIITAVMMILAVMVLPVSAVTTPQNVETTANIATGGGNVPIVLCKWEADTTASWEDGDPTHALPGSQFLPPVTYEAKKPIQYFAVVFDHEDNGNVNVVAWDVYHPQDDWVPAEYRESGPLGDGFKYQVMGTKITNKTASVALFQRAMNAGLLTIDEDFNATTILTQYLEKGTAALWVGTADIDYQQPAGNYRVEANAIDFNNNWAVPLENTFLYVPVAAFELDFTAVNYGSVNINTHKWVAGDVDFGTADWPTIRNIGNTHLQVTVQQDDMGLGESLSGWNVQWDARLGNDDANTKVYKPFEAVTLPNPLELCDIDELDFSIQVFKGTTGEKTGTMTLGAVVADGIPT</sequence>
<reference evidence="2" key="1">
    <citation type="journal article" date="2012" name="J. Bacteriol.">
        <title>Complete genome sequence of the hydrogenotrophic, methanogenic archaeon Methanoculleus bourgensis strain MS2T, isolated from a sewage sludge digester.</title>
        <authorList>
            <person name="Maus I."/>
            <person name="Wibberg D."/>
            <person name="Stantscheff R."/>
            <person name="Eikmeyer F.G."/>
            <person name="Seffner A."/>
            <person name="Boelter J."/>
            <person name="Szczepanowski R."/>
            <person name="Blom J."/>
            <person name="Jaenicke S."/>
            <person name="Konig H."/>
            <person name="Puhler A."/>
            <person name="Schluter A."/>
        </authorList>
    </citation>
    <scope>NUCLEOTIDE SEQUENCE [LARGE SCALE GENOMIC DNA]</scope>
    <source>
        <strain evidence="2">ATCC 43281 / DSM 3045 / OCM 15 / MS2</strain>
    </source>
</reference>
<evidence type="ECO:0000313" key="1">
    <source>
        <dbReference type="EMBL" id="CCJ35458.1"/>
    </source>
</evidence>
<protein>
    <submittedName>
        <fullName evidence="1">Uncharacterized protein</fullName>
    </submittedName>
</protein>
<dbReference type="HOGENOM" id="CLU_779906_0_0_2"/>
<evidence type="ECO:0000313" key="2">
    <source>
        <dbReference type="Proteomes" id="UP000009007"/>
    </source>
</evidence>
<dbReference type="AlphaFoldDB" id="I7J7K0"/>
<dbReference type="KEGG" id="mbg:BN140_0535"/>